<dbReference type="EMBL" id="QXFT01003225">
    <property type="protein sequence ID" value="KAE9287957.1"/>
    <property type="molecule type" value="Genomic_DNA"/>
</dbReference>
<evidence type="ECO:0000313" key="2">
    <source>
        <dbReference type="Proteomes" id="UP000434957"/>
    </source>
</evidence>
<comment type="caution">
    <text evidence="1">The sequence shown here is derived from an EMBL/GenBank/DDBJ whole genome shotgun (WGS) entry which is preliminary data.</text>
</comment>
<reference evidence="1 2" key="1">
    <citation type="submission" date="2018-08" db="EMBL/GenBank/DDBJ databases">
        <title>Genomic investigation of the strawberry pathogen Phytophthora fragariae indicates pathogenicity is determined by transcriptional variation in three key races.</title>
        <authorList>
            <person name="Adams T.M."/>
            <person name="Armitage A.D."/>
            <person name="Sobczyk M.K."/>
            <person name="Bates H.J."/>
            <person name="Dunwell J.M."/>
            <person name="Nellist C.F."/>
            <person name="Harrison R.J."/>
        </authorList>
    </citation>
    <scope>NUCLEOTIDE SEQUENCE [LARGE SCALE GENOMIC DNA]</scope>
    <source>
        <strain evidence="1 2">SCRP333</strain>
    </source>
</reference>
<dbReference type="Proteomes" id="UP000434957">
    <property type="component" value="Unassembled WGS sequence"/>
</dbReference>
<evidence type="ECO:0000313" key="1">
    <source>
        <dbReference type="EMBL" id="KAE9287957.1"/>
    </source>
</evidence>
<gene>
    <name evidence="1" type="ORF">PR003_g25923</name>
</gene>
<dbReference type="AlphaFoldDB" id="A0A6A4CBC5"/>
<sequence>MDAISPMYDVVHLDEKWFYMKKVAGKHVPSWDLS</sequence>
<keyword evidence="2" id="KW-1185">Reference proteome</keyword>
<proteinExistence type="predicted"/>
<accession>A0A6A4CBC5</accession>
<organism evidence="1 2">
    <name type="scientific">Phytophthora rubi</name>
    <dbReference type="NCBI Taxonomy" id="129364"/>
    <lineage>
        <taxon>Eukaryota</taxon>
        <taxon>Sar</taxon>
        <taxon>Stramenopiles</taxon>
        <taxon>Oomycota</taxon>
        <taxon>Peronosporomycetes</taxon>
        <taxon>Peronosporales</taxon>
        <taxon>Peronosporaceae</taxon>
        <taxon>Phytophthora</taxon>
    </lineage>
</organism>
<name>A0A6A4CBC5_9STRA</name>
<protein>
    <submittedName>
        <fullName evidence="1">Uncharacterized protein</fullName>
    </submittedName>
</protein>